<evidence type="ECO:0000256" key="1">
    <source>
        <dbReference type="SAM" id="MobiDB-lite"/>
    </source>
</evidence>
<evidence type="ECO:0008006" key="5">
    <source>
        <dbReference type="Google" id="ProtNLM"/>
    </source>
</evidence>
<keyword evidence="2" id="KW-1133">Transmembrane helix</keyword>
<evidence type="ECO:0000313" key="4">
    <source>
        <dbReference type="Proteomes" id="UP001336835"/>
    </source>
</evidence>
<dbReference type="Proteomes" id="UP001336835">
    <property type="component" value="Unassembled WGS sequence"/>
</dbReference>
<feature type="transmembrane region" description="Helical" evidence="2">
    <location>
        <begin position="12"/>
        <end position="33"/>
    </location>
</feature>
<name>A0ABU7I9R2_9SPHI</name>
<feature type="region of interest" description="Disordered" evidence="1">
    <location>
        <begin position="557"/>
        <end position="586"/>
    </location>
</feature>
<protein>
    <recommendedName>
        <fullName evidence="5">DUF748 domain-containing protein</fullName>
    </recommendedName>
</protein>
<keyword evidence="2" id="KW-0472">Membrane</keyword>
<proteinExistence type="predicted"/>
<keyword evidence="4" id="KW-1185">Reference proteome</keyword>
<evidence type="ECO:0000256" key="2">
    <source>
        <dbReference type="SAM" id="Phobius"/>
    </source>
</evidence>
<dbReference type="RefSeq" id="WP_330108413.1">
    <property type="nucleotide sequence ID" value="NZ_JAZDQT010000002.1"/>
</dbReference>
<gene>
    <name evidence="3" type="ORF">VRU48_13335</name>
</gene>
<accession>A0ABU7I9R2</accession>
<sequence>MPTKKRNFKKIAWWIGGVFLLLMVLLGGAAIYLSQKWKPLLSNKLKAGVAEASNRLYRIDFKDVHLNLLSGNAVLDSITLSPDTNVYNQLKLQKKAPTHLFRIKLAQLKLSRVGILGAYFNKRINMDAIVLDHPSIDMIYHKVAKREVKKDDRTLYQQISKSIKSIKIGRIKVVDADFDYYNGAKKLNAIKHLTINVRDVLIDSLADQDSTRVLYAKDVGFALNGYQSVAKDKMYTLKVDTLEGSISSKTLKIRGLKVIPMYPDLAFSRMYKEQKDRYDLNFKAINLSGIDFIGLNNDGELHVKKLELGPAKVGVFMNRELPPPNFDKGRNYPHVAIKRLPIQTLVDTLQVNQVDVAYTEYNPQAQERGTVRLENLSGNILNVTNDSTRLLTHGHALADLTTYVMGKGKMNVKIDFDLNAADAAFAYTGTVGPFNLQVLNPLSKSLGLIEIESGQVQKVDFAVKANVRRSNGSMHFYYTGLKVKLLKKDDDGQQKKKGLLSFLANTLLIKDDNPSKGEALRTAKIAYERVPQASFFNLMWKGIFTGMRETAGIGIVPMKKMPNPKSGPPRAQGKKERETPKKKAKS</sequence>
<feature type="compositionally biased region" description="Basic and acidic residues" evidence="1">
    <location>
        <begin position="573"/>
        <end position="586"/>
    </location>
</feature>
<organism evidence="3 4">
    <name type="scientific">Pedobacter albus</name>
    <dbReference type="NCBI Taxonomy" id="3113905"/>
    <lineage>
        <taxon>Bacteria</taxon>
        <taxon>Pseudomonadati</taxon>
        <taxon>Bacteroidota</taxon>
        <taxon>Sphingobacteriia</taxon>
        <taxon>Sphingobacteriales</taxon>
        <taxon>Sphingobacteriaceae</taxon>
        <taxon>Pedobacter</taxon>
    </lineage>
</organism>
<dbReference type="EMBL" id="JAZDQT010000002">
    <property type="protein sequence ID" value="MEE1946099.1"/>
    <property type="molecule type" value="Genomic_DNA"/>
</dbReference>
<comment type="caution">
    <text evidence="3">The sequence shown here is derived from an EMBL/GenBank/DDBJ whole genome shotgun (WGS) entry which is preliminary data.</text>
</comment>
<reference evidence="3 4" key="1">
    <citation type="submission" date="2024-01" db="EMBL/GenBank/DDBJ databases">
        <title>Pedobacter sp. nov., isolated from fresh soil.</title>
        <authorList>
            <person name="Le N.T.T."/>
        </authorList>
    </citation>
    <scope>NUCLEOTIDE SEQUENCE [LARGE SCALE GENOMIC DNA]</scope>
    <source>
        <strain evidence="3 4">KR3-3</strain>
    </source>
</reference>
<keyword evidence="2" id="KW-0812">Transmembrane</keyword>
<evidence type="ECO:0000313" key="3">
    <source>
        <dbReference type="EMBL" id="MEE1946099.1"/>
    </source>
</evidence>